<keyword evidence="4 10" id="KW-0347">Helicase</keyword>
<dbReference type="PROSITE" id="PS51192">
    <property type="entry name" value="HELICASE_ATP_BIND_1"/>
    <property type="match status" value="1"/>
</dbReference>
<dbReference type="InterPro" id="IPR047112">
    <property type="entry name" value="RecG/Mfd"/>
</dbReference>
<dbReference type="PROSITE" id="PS51194">
    <property type="entry name" value="HELICASE_CTER"/>
    <property type="match status" value="1"/>
</dbReference>
<keyword evidence="5" id="KW-0067">ATP-binding</keyword>
<evidence type="ECO:0000313" key="11">
    <source>
        <dbReference type="Proteomes" id="UP000315037"/>
    </source>
</evidence>
<reference evidence="10 11" key="1">
    <citation type="submission" date="2019-03" db="EMBL/GenBank/DDBJ databases">
        <title>The complete genome sequence of Neokomagataea sp. Jb2 NBRC113641.</title>
        <authorList>
            <person name="Chua K.-O."/>
            <person name="Chan K.-G."/>
            <person name="See-Too W.-S."/>
        </authorList>
    </citation>
    <scope>NUCLEOTIDE SEQUENCE [LARGE SCALE GENOMIC DNA]</scope>
    <source>
        <strain evidence="10 11">Jb2</strain>
    </source>
</reference>
<dbReference type="EMBL" id="SORZ01000001">
    <property type="protein sequence ID" value="TPW35537.1"/>
    <property type="molecule type" value="Genomic_DNA"/>
</dbReference>
<dbReference type="NCBIfam" id="NF008164">
    <property type="entry name" value="PRK10917.1-2"/>
    <property type="match status" value="1"/>
</dbReference>
<dbReference type="SMART" id="SM00487">
    <property type="entry name" value="DEXDc"/>
    <property type="match status" value="1"/>
</dbReference>
<feature type="domain" description="Helicase ATP-binding" evidence="8">
    <location>
        <begin position="291"/>
        <end position="449"/>
    </location>
</feature>
<dbReference type="InterPro" id="IPR011545">
    <property type="entry name" value="DEAD/DEAH_box_helicase_dom"/>
</dbReference>
<dbReference type="SUPFAM" id="SSF50249">
    <property type="entry name" value="Nucleic acid-binding proteins"/>
    <property type="match status" value="1"/>
</dbReference>
<dbReference type="InterPro" id="IPR012340">
    <property type="entry name" value="NA-bd_OB-fold"/>
</dbReference>
<dbReference type="InterPro" id="IPR027417">
    <property type="entry name" value="P-loop_NTPase"/>
</dbReference>
<name>A0A506UQB6_9PROT</name>
<accession>A0A506UQB6</accession>
<protein>
    <submittedName>
        <fullName evidence="10">ATP-dependent DNA helicase RecG</fullName>
    </submittedName>
</protein>
<keyword evidence="1" id="KW-0547">Nucleotide-binding</keyword>
<keyword evidence="2" id="KW-0227">DNA damage</keyword>
<dbReference type="GO" id="GO:0005524">
    <property type="term" value="F:ATP binding"/>
    <property type="evidence" value="ECO:0007669"/>
    <property type="project" value="UniProtKB-KW"/>
</dbReference>
<evidence type="ECO:0000256" key="1">
    <source>
        <dbReference type="ARBA" id="ARBA00022741"/>
    </source>
</evidence>
<dbReference type="Gene3D" id="3.40.50.300">
    <property type="entry name" value="P-loop containing nucleotide triphosphate hydrolases"/>
    <property type="match status" value="2"/>
</dbReference>
<evidence type="ECO:0000256" key="3">
    <source>
        <dbReference type="ARBA" id="ARBA00022801"/>
    </source>
</evidence>
<evidence type="ECO:0000259" key="9">
    <source>
        <dbReference type="PROSITE" id="PS51194"/>
    </source>
</evidence>
<dbReference type="RefSeq" id="WP_165600042.1">
    <property type="nucleotide sequence ID" value="NZ_SORZ01000001.1"/>
</dbReference>
<evidence type="ECO:0000256" key="5">
    <source>
        <dbReference type="ARBA" id="ARBA00022840"/>
    </source>
</evidence>
<dbReference type="SUPFAM" id="SSF52540">
    <property type="entry name" value="P-loop containing nucleoside triphosphate hydrolases"/>
    <property type="match status" value="2"/>
</dbReference>
<evidence type="ECO:0000256" key="7">
    <source>
        <dbReference type="ARBA" id="ARBA00023204"/>
    </source>
</evidence>
<keyword evidence="7" id="KW-0234">DNA repair</keyword>
<dbReference type="SMART" id="SM00490">
    <property type="entry name" value="HELICc"/>
    <property type="match status" value="1"/>
</dbReference>
<evidence type="ECO:0000256" key="2">
    <source>
        <dbReference type="ARBA" id="ARBA00022763"/>
    </source>
</evidence>
<dbReference type="Pfam" id="PF00271">
    <property type="entry name" value="Helicase_C"/>
    <property type="match status" value="1"/>
</dbReference>
<sequence>MPLSPPPDILAPLLAPLDSLPGIGPHHAGLLEKICGGRRVIDLLFTLPERIEDRRQLLSLDQARLLPAGTLLTARARVEAVRAPSRPGLPTVVTLSEETSLTTLELVFFQKGRLSLPSIGSDLIVSGKTSFYQDRLTINGPDHLLPWEKRHLFPKLEPVWPLTAGLFNGTVRRAMQAALAKLPDLPEWHVPSLVAQRNWPRFTQALRGLQDPSAHQEMEDPFEFFARARARLAADELLADQLCLSLARRQAHERPGRSLPGTGELQTEMLNRFGHTPTAAQQQAFSEISADMRAPAPMTRLLQGDVGSGKTLVAMMAMLQAVESGAQAALMSPTELLAQQHFETLSQFCPVPPVFLSGRIKGRARQEALEQIASGTARLVVGTHALFQDKVQFADLGLAIVDEQHRFGVEQRMRLGAKGTATDLLVMTATPIPRTVQLAEWGEMGVSRIEGKPAGRLPVQTSVHDMAQMDSLLEGVQRALDSGQQIFWVCPMIENSESQSAAAAEERWAELTRRFGPLTGLAHGRQDPGERQQALEDFRTGKTRLLVATTVIEVGVDIPDATIMIIEEAERFGLAQLHQLRGRVGRGREKSYCLLLHHSDASPTARARLALLRETEDGFRIADEDFRLRGGGDLAGNRQSGLPGFRLATVENGLSHLLSTMEQEARLLLHQTPLLSPGPGTASGAPDSKAASLHQLLHLFDRARPERLLISG</sequence>
<dbReference type="InterPro" id="IPR001650">
    <property type="entry name" value="Helicase_C-like"/>
</dbReference>
<dbReference type="CDD" id="cd04488">
    <property type="entry name" value="RecG_wedge_OBF"/>
    <property type="match status" value="1"/>
</dbReference>
<dbReference type="Proteomes" id="UP000315037">
    <property type="component" value="Unassembled WGS sequence"/>
</dbReference>
<keyword evidence="3" id="KW-0378">Hydrolase</keyword>
<evidence type="ECO:0000313" key="10">
    <source>
        <dbReference type="EMBL" id="TPW35537.1"/>
    </source>
</evidence>
<keyword evidence="11" id="KW-1185">Reference proteome</keyword>
<gene>
    <name evidence="10" type="primary">recG</name>
    <name evidence="10" type="ORF">E3202_00735</name>
</gene>
<dbReference type="InterPro" id="IPR014001">
    <property type="entry name" value="Helicase_ATP-bd"/>
</dbReference>
<organism evidence="10 11">
    <name type="scientific">Oecophyllibacter saccharovorans</name>
    <dbReference type="NCBI Taxonomy" id="2558360"/>
    <lineage>
        <taxon>Bacteria</taxon>
        <taxon>Pseudomonadati</taxon>
        <taxon>Pseudomonadota</taxon>
        <taxon>Alphaproteobacteria</taxon>
        <taxon>Acetobacterales</taxon>
        <taxon>Acetobacteraceae</taxon>
        <taxon>Oecophyllibacter</taxon>
    </lineage>
</organism>
<evidence type="ECO:0000259" key="8">
    <source>
        <dbReference type="PROSITE" id="PS51192"/>
    </source>
</evidence>
<dbReference type="Pfam" id="PF00270">
    <property type="entry name" value="DEAD"/>
    <property type="match status" value="1"/>
</dbReference>
<evidence type="ECO:0000256" key="4">
    <source>
        <dbReference type="ARBA" id="ARBA00022806"/>
    </source>
</evidence>
<dbReference type="GO" id="GO:0006281">
    <property type="term" value="P:DNA repair"/>
    <property type="evidence" value="ECO:0007669"/>
    <property type="project" value="UniProtKB-KW"/>
</dbReference>
<dbReference type="PANTHER" id="PTHR47964">
    <property type="entry name" value="ATP-DEPENDENT DNA HELICASE HOMOLOG RECG, CHLOROPLASTIC"/>
    <property type="match status" value="1"/>
</dbReference>
<dbReference type="AlphaFoldDB" id="A0A506UQB6"/>
<proteinExistence type="predicted"/>
<feature type="domain" description="Helicase C-terminal" evidence="9">
    <location>
        <begin position="468"/>
        <end position="627"/>
    </location>
</feature>
<comment type="caution">
    <text evidence="10">The sequence shown here is derived from an EMBL/GenBank/DDBJ whole genome shotgun (WGS) entry which is preliminary data.</text>
</comment>
<dbReference type="GO" id="GO:0003677">
    <property type="term" value="F:DNA binding"/>
    <property type="evidence" value="ECO:0007669"/>
    <property type="project" value="UniProtKB-KW"/>
</dbReference>
<dbReference type="GO" id="GO:0016787">
    <property type="term" value="F:hydrolase activity"/>
    <property type="evidence" value="ECO:0007669"/>
    <property type="project" value="UniProtKB-KW"/>
</dbReference>
<dbReference type="GO" id="GO:0003678">
    <property type="term" value="F:DNA helicase activity"/>
    <property type="evidence" value="ECO:0007669"/>
    <property type="project" value="TreeGrafter"/>
</dbReference>
<dbReference type="PANTHER" id="PTHR47964:SF1">
    <property type="entry name" value="ATP-DEPENDENT DNA HELICASE HOMOLOG RECG, CHLOROPLASTIC"/>
    <property type="match status" value="1"/>
</dbReference>
<evidence type="ECO:0000256" key="6">
    <source>
        <dbReference type="ARBA" id="ARBA00023125"/>
    </source>
</evidence>
<keyword evidence="6" id="KW-0238">DNA-binding</keyword>